<comment type="caution">
    <text evidence="2">The sequence shown here is derived from an EMBL/GenBank/DDBJ whole genome shotgun (WGS) entry which is preliminary data.</text>
</comment>
<dbReference type="AlphaFoldDB" id="A0AAW0JUE0"/>
<keyword evidence="1" id="KW-0732">Signal</keyword>
<proteinExistence type="predicted"/>
<evidence type="ECO:0008006" key="4">
    <source>
        <dbReference type="Google" id="ProtNLM"/>
    </source>
</evidence>
<dbReference type="EMBL" id="JBBHLL010000018">
    <property type="protein sequence ID" value="KAK7830340.1"/>
    <property type="molecule type" value="Genomic_DNA"/>
</dbReference>
<evidence type="ECO:0000313" key="3">
    <source>
        <dbReference type="Proteomes" id="UP001488838"/>
    </source>
</evidence>
<protein>
    <recommendedName>
        <fullName evidence="4">Secreted protein</fullName>
    </recommendedName>
</protein>
<evidence type="ECO:0000256" key="1">
    <source>
        <dbReference type="SAM" id="SignalP"/>
    </source>
</evidence>
<reference evidence="2 3" key="1">
    <citation type="journal article" date="2023" name="bioRxiv">
        <title>Conserved and derived expression patterns and positive selection on dental genes reveal complex evolutionary context of ever-growing rodent molars.</title>
        <authorList>
            <person name="Calamari Z.T."/>
            <person name="Song A."/>
            <person name="Cohen E."/>
            <person name="Akter M."/>
            <person name="Roy R.D."/>
            <person name="Hallikas O."/>
            <person name="Christensen M.M."/>
            <person name="Li P."/>
            <person name="Marangoni P."/>
            <person name="Jernvall J."/>
            <person name="Klein O.D."/>
        </authorList>
    </citation>
    <scope>NUCLEOTIDE SEQUENCE [LARGE SCALE GENOMIC DNA]</scope>
    <source>
        <strain evidence="2">V071</strain>
    </source>
</reference>
<gene>
    <name evidence="2" type="ORF">U0070_018848</name>
</gene>
<evidence type="ECO:0000313" key="2">
    <source>
        <dbReference type="EMBL" id="KAK7830340.1"/>
    </source>
</evidence>
<feature type="chain" id="PRO_5043463288" description="Secreted protein" evidence="1">
    <location>
        <begin position="19"/>
        <end position="190"/>
    </location>
</feature>
<sequence>MHLVLIVFILTLCGMSIGVYLKKKIRKACKRIQSKNYCWIELVFTSTAPPFGKVPLAKAKSRLMRLPGFLPRLALRWGIVQSRAGEWQKVLGSSDNAEVIYWRTLTESMGSQQTANIVTSPAWEGPRFLVALSQVGPQRTANSLQVTYDLCLTCAQESLAHVGQQTWPWILGAQENGGDSSETCAFDLKE</sequence>
<dbReference type="Proteomes" id="UP001488838">
    <property type="component" value="Unassembled WGS sequence"/>
</dbReference>
<accession>A0AAW0JUE0</accession>
<keyword evidence="3" id="KW-1185">Reference proteome</keyword>
<feature type="signal peptide" evidence="1">
    <location>
        <begin position="1"/>
        <end position="18"/>
    </location>
</feature>
<organism evidence="2 3">
    <name type="scientific">Myodes glareolus</name>
    <name type="common">Bank vole</name>
    <name type="synonym">Clethrionomys glareolus</name>
    <dbReference type="NCBI Taxonomy" id="447135"/>
    <lineage>
        <taxon>Eukaryota</taxon>
        <taxon>Metazoa</taxon>
        <taxon>Chordata</taxon>
        <taxon>Craniata</taxon>
        <taxon>Vertebrata</taxon>
        <taxon>Euteleostomi</taxon>
        <taxon>Mammalia</taxon>
        <taxon>Eutheria</taxon>
        <taxon>Euarchontoglires</taxon>
        <taxon>Glires</taxon>
        <taxon>Rodentia</taxon>
        <taxon>Myomorpha</taxon>
        <taxon>Muroidea</taxon>
        <taxon>Cricetidae</taxon>
        <taxon>Arvicolinae</taxon>
        <taxon>Myodes</taxon>
    </lineage>
</organism>
<name>A0AAW0JUE0_MYOGA</name>